<dbReference type="AlphaFoldDB" id="A0A1F4UBF9"/>
<evidence type="ECO:0000259" key="1">
    <source>
        <dbReference type="Pfam" id="PF18962"/>
    </source>
</evidence>
<evidence type="ECO:0000259" key="2">
    <source>
        <dbReference type="Pfam" id="PF25275"/>
    </source>
</evidence>
<gene>
    <name evidence="3" type="ORF">A2Y85_08075</name>
</gene>
<dbReference type="InterPro" id="IPR033803">
    <property type="entry name" value="CBD-like_Golvesin-Xly"/>
</dbReference>
<evidence type="ECO:0000313" key="3">
    <source>
        <dbReference type="EMBL" id="OGC42247.1"/>
    </source>
</evidence>
<dbReference type="InterPro" id="IPR026444">
    <property type="entry name" value="Secre_tail"/>
</dbReference>
<dbReference type="Proteomes" id="UP000177025">
    <property type="component" value="Unassembled WGS sequence"/>
</dbReference>
<dbReference type="NCBIfam" id="TIGR04183">
    <property type="entry name" value="Por_Secre_tail"/>
    <property type="match status" value="1"/>
</dbReference>
<evidence type="ECO:0000313" key="4">
    <source>
        <dbReference type="Proteomes" id="UP000177025"/>
    </source>
</evidence>
<feature type="domain" description="Secretion system C-terminal sorting" evidence="1">
    <location>
        <begin position="150"/>
        <end position="219"/>
    </location>
</feature>
<dbReference type="Pfam" id="PF25275">
    <property type="entry name" value="Golvesin_C"/>
    <property type="match status" value="1"/>
</dbReference>
<accession>A0A1F4UBF9</accession>
<sequence>MYNQSPSNMRYFRDNIIGYSDHMWWTYSCASTDTCYVTWTPVIPQNDTYEVFAYIPSVNANASARYEIHHSGGTAIINIDQSNFSDEWVSIGSYYFTTNGGYVYLGDATGTPGQRIAFDAMKWSANSIGTAEKPDHSQPRLCRLLSNIVKNSLMINITDHAHGQITVSIYDITGKCIYQNDHRIQDNRNVVIDVSNLTNSIYFMIVANQDFKYSEKFIVIRNN</sequence>
<dbReference type="Pfam" id="PF18962">
    <property type="entry name" value="Por_Secre_tail"/>
    <property type="match status" value="1"/>
</dbReference>
<comment type="caution">
    <text evidence="3">The sequence shown here is derived from an EMBL/GenBank/DDBJ whole genome shotgun (WGS) entry which is preliminary data.</text>
</comment>
<protein>
    <submittedName>
        <fullName evidence="3">Uncharacterized protein</fullName>
    </submittedName>
</protein>
<name>A0A1F4UBF9_UNCW3</name>
<proteinExistence type="predicted"/>
<dbReference type="EMBL" id="MEUM01000075">
    <property type="protein sequence ID" value="OGC42247.1"/>
    <property type="molecule type" value="Genomic_DNA"/>
</dbReference>
<feature type="domain" description="Golvesin/Xly CBD-like" evidence="2">
    <location>
        <begin position="26"/>
        <end position="122"/>
    </location>
</feature>
<reference evidence="3 4" key="1">
    <citation type="journal article" date="2016" name="Nat. Commun.">
        <title>Thousands of microbial genomes shed light on interconnected biogeochemical processes in an aquifer system.</title>
        <authorList>
            <person name="Anantharaman K."/>
            <person name="Brown C.T."/>
            <person name="Hug L.A."/>
            <person name="Sharon I."/>
            <person name="Castelle C.J."/>
            <person name="Probst A.J."/>
            <person name="Thomas B.C."/>
            <person name="Singh A."/>
            <person name="Wilkins M.J."/>
            <person name="Karaoz U."/>
            <person name="Brodie E.L."/>
            <person name="Williams K.H."/>
            <person name="Hubbard S.S."/>
            <person name="Banfield J.F."/>
        </authorList>
    </citation>
    <scope>NUCLEOTIDE SEQUENCE [LARGE SCALE GENOMIC DNA]</scope>
</reference>
<organism evidence="3 4">
    <name type="scientific">candidate division WOR-3 bacterium RBG_13_43_14</name>
    <dbReference type="NCBI Taxonomy" id="1802590"/>
    <lineage>
        <taxon>Bacteria</taxon>
        <taxon>Bacteria division WOR-3</taxon>
    </lineage>
</organism>
<dbReference type="Gene3D" id="2.60.40.3080">
    <property type="match status" value="1"/>
</dbReference>